<proteinExistence type="predicted"/>
<organism evidence="2">
    <name type="scientific">Podoviridae sp. ctval4</name>
    <dbReference type="NCBI Taxonomy" id="2826585"/>
    <lineage>
        <taxon>Viruses</taxon>
        <taxon>Duplodnaviria</taxon>
        <taxon>Heunggongvirae</taxon>
        <taxon>Uroviricota</taxon>
        <taxon>Caudoviricetes</taxon>
    </lineage>
</organism>
<sequence length="211" mass="24291">MSMYTTELRFICENYAGLTESTGYSNVEQVIAGALPKLFDFDFPIFDEDYRTVLETKIVKHYYTREISEETVGLWKLRLNAKMNEIMPYYNKLYTAWAAEFNPLYDTDITTQHTLDNESSQTTTGKSTDRFSDTPQGSLQNIEDNTYLSSANINDTNATGTSTSSDEYLEKITGKRSGASYSEMLDKYRDALINIDMMIIDDLQNLFFKLW</sequence>
<feature type="compositionally biased region" description="Polar residues" evidence="1">
    <location>
        <begin position="115"/>
        <end position="126"/>
    </location>
</feature>
<name>A0A8S5N054_9CAUD</name>
<protein>
    <submittedName>
        <fullName evidence="2">Lower collar protein</fullName>
    </submittedName>
</protein>
<accession>A0A8S5N054</accession>
<dbReference type="EMBL" id="BK015026">
    <property type="protein sequence ID" value="DAD87759.1"/>
    <property type="molecule type" value="Genomic_DNA"/>
</dbReference>
<reference evidence="2" key="1">
    <citation type="journal article" date="2021" name="Proc. Natl. Acad. Sci. U.S.A.">
        <title>A Catalog of Tens of Thousands of Viruses from Human Metagenomes Reveals Hidden Associations with Chronic Diseases.</title>
        <authorList>
            <person name="Tisza M.J."/>
            <person name="Buck C.B."/>
        </authorList>
    </citation>
    <scope>NUCLEOTIDE SEQUENCE</scope>
    <source>
        <strain evidence="2">Ctval4</strain>
    </source>
</reference>
<evidence type="ECO:0000313" key="2">
    <source>
        <dbReference type="EMBL" id="DAD87759.1"/>
    </source>
</evidence>
<evidence type="ECO:0000256" key="1">
    <source>
        <dbReference type="SAM" id="MobiDB-lite"/>
    </source>
</evidence>
<feature type="region of interest" description="Disordered" evidence="1">
    <location>
        <begin position="115"/>
        <end position="140"/>
    </location>
</feature>